<accession>A0A4R2PIY1</accession>
<protein>
    <submittedName>
        <fullName evidence="3">Tetratricopeptide repeat protein</fullName>
    </submittedName>
</protein>
<feature type="repeat" description="TPR" evidence="1">
    <location>
        <begin position="489"/>
        <end position="522"/>
    </location>
</feature>
<dbReference type="InterPro" id="IPR011990">
    <property type="entry name" value="TPR-like_helical_dom_sf"/>
</dbReference>
<evidence type="ECO:0000313" key="3">
    <source>
        <dbReference type="EMBL" id="TCP35277.1"/>
    </source>
</evidence>
<dbReference type="InterPro" id="IPR019734">
    <property type="entry name" value="TPR_rpt"/>
</dbReference>
<dbReference type="PROSITE" id="PS51257">
    <property type="entry name" value="PROKAR_LIPOPROTEIN"/>
    <property type="match status" value="1"/>
</dbReference>
<dbReference type="InParanoid" id="A0A4R2PIY1"/>
<comment type="caution">
    <text evidence="3">The sequence shown here is derived from an EMBL/GenBank/DDBJ whole genome shotgun (WGS) entry which is preliminary data.</text>
</comment>
<gene>
    <name evidence="3" type="ORF">EV659_104128</name>
</gene>
<evidence type="ECO:0000313" key="4">
    <source>
        <dbReference type="Proteomes" id="UP000295399"/>
    </source>
</evidence>
<reference evidence="3 4" key="1">
    <citation type="submission" date="2019-03" db="EMBL/GenBank/DDBJ databases">
        <title>Genomic Encyclopedia of Type Strains, Phase IV (KMG-IV): sequencing the most valuable type-strain genomes for metagenomic binning, comparative biology and taxonomic classification.</title>
        <authorList>
            <person name="Goeker M."/>
        </authorList>
    </citation>
    <scope>NUCLEOTIDE SEQUENCE [LARGE SCALE GENOMIC DNA]</scope>
    <source>
        <strain evidence="3 4">DSM 2132</strain>
    </source>
</reference>
<dbReference type="Gene3D" id="1.25.40.10">
    <property type="entry name" value="Tetratricopeptide repeat domain"/>
    <property type="match status" value="2"/>
</dbReference>
<feature type="repeat" description="TPR" evidence="1">
    <location>
        <begin position="382"/>
        <end position="415"/>
    </location>
</feature>
<dbReference type="SUPFAM" id="SSF48452">
    <property type="entry name" value="TPR-like"/>
    <property type="match status" value="2"/>
</dbReference>
<dbReference type="PROSITE" id="PS50005">
    <property type="entry name" value="TPR"/>
    <property type="match status" value="2"/>
</dbReference>
<keyword evidence="4" id="KW-1185">Reference proteome</keyword>
<dbReference type="Pfam" id="PF13181">
    <property type="entry name" value="TPR_8"/>
    <property type="match status" value="1"/>
</dbReference>
<dbReference type="PANTHER" id="PTHR12558">
    <property type="entry name" value="CELL DIVISION CYCLE 16,23,27"/>
    <property type="match status" value="1"/>
</dbReference>
<feature type="signal peptide" evidence="2">
    <location>
        <begin position="1"/>
        <end position="22"/>
    </location>
</feature>
<dbReference type="PANTHER" id="PTHR12558:SF13">
    <property type="entry name" value="CELL DIVISION CYCLE PROTEIN 27 HOMOLOG"/>
    <property type="match status" value="1"/>
</dbReference>
<proteinExistence type="predicted"/>
<evidence type="ECO:0000256" key="1">
    <source>
        <dbReference type="PROSITE-ProRule" id="PRU00339"/>
    </source>
</evidence>
<sequence length="581" mass="63321">MTHRWIAGLAVALLGACTGAQTAPPPLPFVDTPEVDTGTPGPRDFGPYVAGRFASEIKDPRAVDFYRHALAQDPDDPGLLNATFTLALAEGRLDTAADMAERLAPFGAGNLMAETMRLLNAIERGDDAQALRRLDAIDSNFFRQSLAPIIEAWLLARQGQGDAALARLDAAGQPRFNRVRVLTHRALVLDYLGRTKLAEAAYQLAIDTPGGADPDLVGGYGNLLIRTGRADEAVALYSRLAEAAAGNRIERATIDRRLAAARKGRTLPVLARSPEGGIARPFLAVARDLSRNTSIQPAIVFARFATFAAPDLYDAHLLLGHLLSRQERFAAALDAYGVVERADTPLASAARYGAAVALAQTGRSDEAVAALKRHLEVAPEDSDSWITLGDLKRQDGDFDAAEDAYSRAIVLMEADETVGWYPYFARAIAYEQTDRWPEAEADLKRAMAIRPDQADVLNYLGYSWIDRGLHLDAGMDLIERAMDLEPGNGFIIDSMGWAHYLRGNYDQAVAFLEQAIVEEPDDPTISDHLGDAYWQVGRHLEARYQWEHALTLTDAADTQAAIRDKLTYGLTLAGTEKTKTE</sequence>
<name>A0A4R2PIY1_RHOSA</name>
<dbReference type="Pfam" id="PF13432">
    <property type="entry name" value="TPR_16"/>
    <property type="match status" value="4"/>
</dbReference>
<keyword evidence="1" id="KW-0802">TPR repeat</keyword>
<dbReference type="EMBL" id="SLXO01000004">
    <property type="protein sequence ID" value="TCP35277.1"/>
    <property type="molecule type" value="Genomic_DNA"/>
</dbReference>
<organism evidence="3 4">
    <name type="scientific">Rhodothalassium salexigens DSM 2132</name>
    <dbReference type="NCBI Taxonomy" id="1188247"/>
    <lineage>
        <taxon>Bacteria</taxon>
        <taxon>Pseudomonadati</taxon>
        <taxon>Pseudomonadota</taxon>
        <taxon>Alphaproteobacteria</taxon>
        <taxon>Rhodothalassiales</taxon>
        <taxon>Rhodothalassiaceae</taxon>
        <taxon>Rhodothalassium</taxon>
    </lineage>
</organism>
<evidence type="ECO:0000256" key="2">
    <source>
        <dbReference type="SAM" id="SignalP"/>
    </source>
</evidence>
<feature type="chain" id="PRO_5020293964" evidence="2">
    <location>
        <begin position="23"/>
        <end position="581"/>
    </location>
</feature>
<dbReference type="SMART" id="SM00028">
    <property type="entry name" value="TPR"/>
    <property type="match status" value="7"/>
</dbReference>
<dbReference type="RefSeq" id="WP_165878770.1">
    <property type="nucleotide sequence ID" value="NZ_JACIGF010000004.1"/>
</dbReference>
<dbReference type="Proteomes" id="UP000295399">
    <property type="component" value="Unassembled WGS sequence"/>
</dbReference>
<dbReference type="AlphaFoldDB" id="A0A4R2PIY1"/>
<keyword evidence="2" id="KW-0732">Signal</keyword>